<dbReference type="OrthoDB" id="4335625at2"/>
<keyword evidence="2" id="KW-0732">Signal</keyword>
<name>A0A0N7YM78_9ACTN</name>
<feature type="region of interest" description="Disordered" evidence="1">
    <location>
        <begin position="24"/>
        <end position="57"/>
    </location>
</feature>
<evidence type="ECO:0000313" key="3">
    <source>
        <dbReference type="EMBL" id="GAO10851.1"/>
    </source>
</evidence>
<reference evidence="3 4" key="2">
    <citation type="journal article" date="2015" name="Stand. Genomic Sci.">
        <title>Draft genome sequence of marine-derived Streptomyces sp. TP-A0598, a producer of anti-MRSA antibiotic lydicamycins.</title>
        <authorList>
            <person name="Komaki H."/>
            <person name="Ichikawa N."/>
            <person name="Hosoyama A."/>
            <person name="Fujita N."/>
            <person name="Igarashi Y."/>
        </authorList>
    </citation>
    <scope>NUCLEOTIDE SEQUENCE [LARGE SCALE GENOMIC DNA]</scope>
    <source>
        <strain evidence="3 4">NBRC 110027</strain>
    </source>
</reference>
<keyword evidence="4" id="KW-1185">Reference proteome</keyword>
<dbReference type="AlphaFoldDB" id="A0A0N7YM78"/>
<evidence type="ECO:0000256" key="2">
    <source>
        <dbReference type="SAM" id="SignalP"/>
    </source>
</evidence>
<gene>
    <name evidence="3" type="ORF">TPA0598_07_05750</name>
</gene>
<protein>
    <submittedName>
        <fullName evidence="3">Uncharacterized protein</fullName>
    </submittedName>
</protein>
<feature type="signal peptide" evidence="2">
    <location>
        <begin position="1"/>
        <end position="26"/>
    </location>
</feature>
<organism evidence="3 4">
    <name type="scientific">Streptomyces lydicamycinicus</name>
    <dbReference type="NCBI Taxonomy" id="1546107"/>
    <lineage>
        <taxon>Bacteria</taxon>
        <taxon>Bacillati</taxon>
        <taxon>Actinomycetota</taxon>
        <taxon>Actinomycetes</taxon>
        <taxon>Kitasatosporales</taxon>
        <taxon>Streptomycetaceae</taxon>
        <taxon>Streptomyces</taxon>
    </lineage>
</organism>
<sequence length="254" mass="25191">MRARHLATAAALALTTALLAATPAPAQPSATTPPSGSRPAPARPAGHTEVPVEGGSARFATPPALLAALKARGVALADVDRRGTVTPHHDSGGISLAIKGGAVTNSGGKAGGELRLADAGIALVNRTAKKTVKVTGFTVDLGQGTLRARLNRGPSMTVGTFTRPAIASAIDTHAAALRMDTGITVTAAAAAKLNAALGTTGFTGGGPLLHARIDAALDRSVDLATALNLGHRPASTDAGRRSAGVAGGGVPWEW</sequence>
<evidence type="ECO:0000256" key="1">
    <source>
        <dbReference type="SAM" id="MobiDB-lite"/>
    </source>
</evidence>
<feature type="compositionally biased region" description="Gly residues" evidence="1">
    <location>
        <begin position="245"/>
        <end position="254"/>
    </location>
</feature>
<accession>A0A0N7YM78</accession>
<feature type="compositionally biased region" description="Low complexity" evidence="1">
    <location>
        <begin position="24"/>
        <end position="45"/>
    </location>
</feature>
<feature type="chain" id="PRO_5006016514" evidence="2">
    <location>
        <begin position="27"/>
        <end position="254"/>
    </location>
</feature>
<dbReference type="EMBL" id="BBNO01000007">
    <property type="protein sequence ID" value="GAO10851.1"/>
    <property type="molecule type" value="Genomic_DNA"/>
</dbReference>
<evidence type="ECO:0000313" key="4">
    <source>
        <dbReference type="Proteomes" id="UP000048965"/>
    </source>
</evidence>
<proteinExistence type="predicted"/>
<dbReference type="Proteomes" id="UP000048965">
    <property type="component" value="Unassembled WGS sequence"/>
</dbReference>
<feature type="region of interest" description="Disordered" evidence="1">
    <location>
        <begin position="233"/>
        <end position="254"/>
    </location>
</feature>
<comment type="caution">
    <text evidence="3">The sequence shown here is derived from an EMBL/GenBank/DDBJ whole genome shotgun (WGS) entry which is preliminary data.</text>
</comment>
<reference evidence="4" key="1">
    <citation type="submission" date="2014-09" db="EMBL/GenBank/DDBJ databases">
        <title>Whole genome shotgun sequence of Streptomyces sp. NBRC 110027.</title>
        <authorList>
            <person name="Komaki H."/>
            <person name="Ichikawa N."/>
            <person name="Katano-Makiyama Y."/>
            <person name="Hosoyama A."/>
            <person name="Hashimoto M."/>
            <person name="Uohara A."/>
            <person name="Kitahashi Y."/>
            <person name="Ohji S."/>
            <person name="Kimura A."/>
            <person name="Yamazoe A."/>
            <person name="Igarashi Y."/>
            <person name="Fujita N."/>
        </authorList>
    </citation>
    <scope>NUCLEOTIDE SEQUENCE [LARGE SCALE GENOMIC DNA]</scope>
    <source>
        <strain evidence="4">NBRC 110027</strain>
    </source>
</reference>
<dbReference type="RefSeq" id="WP_042158520.1">
    <property type="nucleotide sequence ID" value="NZ_BBNO01000007.1"/>
</dbReference>